<dbReference type="Proteomes" id="UP000789366">
    <property type="component" value="Unassembled WGS sequence"/>
</dbReference>
<dbReference type="EMBL" id="CAJVPW010041015">
    <property type="protein sequence ID" value="CAG8747408.1"/>
    <property type="molecule type" value="Genomic_DNA"/>
</dbReference>
<name>A0ACA9QDP0_9GLOM</name>
<sequence length="80" mass="9524">MVCKSKQESDMFKRKPKSESIRSKMKSLKKQVAEFEDEKNELSIVTCVRLRARIEDLDEDYAKLLRDLREKESRLTEIES</sequence>
<gene>
    <name evidence="1" type="ORF">SPELUC_LOCUS14233</name>
</gene>
<evidence type="ECO:0000313" key="1">
    <source>
        <dbReference type="EMBL" id="CAG8747408.1"/>
    </source>
</evidence>
<organism evidence="1 2">
    <name type="scientific">Cetraspora pellucida</name>
    <dbReference type="NCBI Taxonomy" id="1433469"/>
    <lineage>
        <taxon>Eukaryota</taxon>
        <taxon>Fungi</taxon>
        <taxon>Fungi incertae sedis</taxon>
        <taxon>Mucoromycota</taxon>
        <taxon>Glomeromycotina</taxon>
        <taxon>Glomeromycetes</taxon>
        <taxon>Diversisporales</taxon>
        <taxon>Gigasporaceae</taxon>
        <taxon>Cetraspora</taxon>
    </lineage>
</organism>
<accession>A0ACA9QDP0</accession>
<protein>
    <submittedName>
        <fullName evidence="1">5655_t:CDS:1</fullName>
    </submittedName>
</protein>
<comment type="caution">
    <text evidence="1">The sequence shown here is derived from an EMBL/GenBank/DDBJ whole genome shotgun (WGS) entry which is preliminary data.</text>
</comment>
<keyword evidence="2" id="KW-1185">Reference proteome</keyword>
<feature type="non-terminal residue" evidence="1">
    <location>
        <position position="80"/>
    </location>
</feature>
<reference evidence="1" key="1">
    <citation type="submission" date="2021-06" db="EMBL/GenBank/DDBJ databases">
        <authorList>
            <person name="Kallberg Y."/>
            <person name="Tangrot J."/>
            <person name="Rosling A."/>
        </authorList>
    </citation>
    <scope>NUCLEOTIDE SEQUENCE</scope>
    <source>
        <strain evidence="1">28 12/20/2015</strain>
    </source>
</reference>
<evidence type="ECO:0000313" key="2">
    <source>
        <dbReference type="Proteomes" id="UP000789366"/>
    </source>
</evidence>
<proteinExistence type="predicted"/>